<dbReference type="PANTHER" id="PTHR48073">
    <property type="entry name" value="O-SUCCINYLBENZOATE SYNTHASE-RELATED"/>
    <property type="match status" value="1"/>
</dbReference>
<dbReference type="InterPro" id="IPR010197">
    <property type="entry name" value="OSBS/NAAAR"/>
</dbReference>
<evidence type="ECO:0000313" key="9">
    <source>
        <dbReference type="Proteomes" id="UP000255425"/>
    </source>
</evidence>
<dbReference type="SUPFAM" id="SSF54826">
    <property type="entry name" value="Enolase N-terminal domain-like"/>
    <property type="match status" value="1"/>
</dbReference>
<dbReference type="Gene3D" id="3.30.390.10">
    <property type="entry name" value="Enolase-like, N-terminal domain"/>
    <property type="match status" value="1"/>
</dbReference>
<dbReference type="NCBIfam" id="TIGR01928">
    <property type="entry name" value="menC_lowGC_arch"/>
    <property type="match status" value="1"/>
</dbReference>
<evidence type="ECO:0000313" key="8">
    <source>
        <dbReference type="EMBL" id="SUM70502.1"/>
    </source>
</evidence>
<organism evidence="8 9">
    <name type="scientific">Staphylococcus saccharolyticus</name>
    <dbReference type="NCBI Taxonomy" id="33028"/>
    <lineage>
        <taxon>Bacteria</taxon>
        <taxon>Bacillati</taxon>
        <taxon>Bacillota</taxon>
        <taxon>Bacilli</taxon>
        <taxon>Bacillales</taxon>
        <taxon>Staphylococcaceae</taxon>
        <taxon>Staphylococcus</taxon>
    </lineage>
</organism>
<evidence type="ECO:0000256" key="1">
    <source>
        <dbReference type="ARBA" id="ARBA00001968"/>
    </source>
</evidence>
<dbReference type="GO" id="GO:0043748">
    <property type="term" value="F:O-succinylbenzoate synthase activity"/>
    <property type="evidence" value="ECO:0007669"/>
    <property type="project" value="UniProtKB-EC"/>
</dbReference>
<dbReference type="SFLD" id="SFLDF00009">
    <property type="entry name" value="o-succinylbenzoate_synthase"/>
    <property type="match status" value="1"/>
</dbReference>
<evidence type="ECO:0000256" key="6">
    <source>
        <dbReference type="NCBIfam" id="TIGR01928"/>
    </source>
</evidence>
<evidence type="ECO:0000259" key="7">
    <source>
        <dbReference type="Pfam" id="PF13378"/>
    </source>
</evidence>
<gene>
    <name evidence="8" type="primary">menC</name>
    <name evidence="8" type="ORF">NCTC11807_01226</name>
</gene>
<dbReference type="GeneID" id="63936720"/>
<dbReference type="InterPro" id="IPR029065">
    <property type="entry name" value="Enolase_C-like"/>
</dbReference>
<keyword evidence="3" id="KW-0460">Magnesium</keyword>
<dbReference type="GO" id="GO:0009234">
    <property type="term" value="P:menaquinone biosynthetic process"/>
    <property type="evidence" value="ECO:0007669"/>
    <property type="project" value="UniProtKB-UniRule"/>
</dbReference>
<dbReference type="SFLD" id="SFLDS00001">
    <property type="entry name" value="Enolase"/>
    <property type="match status" value="1"/>
</dbReference>
<dbReference type="GO" id="GO:0046872">
    <property type="term" value="F:metal ion binding"/>
    <property type="evidence" value="ECO:0007669"/>
    <property type="project" value="UniProtKB-KW"/>
</dbReference>
<dbReference type="RefSeq" id="WP_115313077.1">
    <property type="nucleotide sequence ID" value="NZ_CP066042.1"/>
</dbReference>
<keyword evidence="4 8" id="KW-0456">Lyase</keyword>
<evidence type="ECO:0000256" key="4">
    <source>
        <dbReference type="ARBA" id="ARBA00023239"/>
    </source>
</evidence>
<name>A0A380H4M6_9STAP</name>
<comment type="cofactor">
    <cofactor evidence="1">
        <name>a divalent metal cation</name>
        <dbReference type="ChEBI" id="CHEBI:60240"/>
    </cofactor>
</comment>
<keyword evidence="9" id="KW-1185">Reference proteome</keyword>
<evidence type="ECO:0000256" key="5">
    <source>
        <dbReference type="ARBA" id="ARBA00029491"/>
    </source>
</evidence>
<accession>A0A380H4M6</accession>
<dbReference type="EMBL" id="UHDZ01000001">
    <property type="protein sequence ID" value="SUM70502.1"/>
    <property type="molecule type" value="Genomic_DNA"/>
</dbReference>
<dbReference type="Gene3D" id="3.20.20.120">
    <property type="entry name" value="Enolase-like C-terminal domain"/>
    <property type="match status" value="1"/>
</dbReference>
<feature type="domain" description="Enolase C-terminal" evidence="7">
    <location>
        <begin position="141"/>
        <end position="283"/>
    </location>
</feature>
<evidence type="ECO:0000256" key="3">
    <source>
        <dbReference type="ARBA" id="ARBA00022842"/>
    </source>
</evidence>
<protein>
    <recommendedName>
        <fullName evidence="5 6">o-succinylbenzoate synthase</fullName>
        <ecNumber evidence="5 6">4.2.1.113</ecNumber>
    </recommendedName>
</protein>
<dbReference type="PANTHER" id="PTHR48073:SF5">
    <property type="entry name" value="O-SUCCINYLBENZOATE SYNTHASE"/>
    <property type="match status" value="1"/>
</dbReference>
<proteinExistence type="predicted"/>
<dbReference type="SUPFAM" id="SSF51604">
    <property type="entry name" value="Enolase C-terminal domain-like"/>
    <property type="match status" value="1"/>
</dbReference>
<dbReference type="Pfam" id="PF13378">
    <property type="entry name" value="MR_MLE_C"/>
    <property type="match status" value="1"/>
</dbReference>
<evidence type="ECO:0000256" key="2">
    <source>
        <dbReference type="ARBA" id="ARBA00022723"/>
    </source>
</evidence>
<dbReference type="AlphaFoldDB" id="A0A380H4M6"/>
<sequence>MKIKSINLYKYKEAFKSPIITPKIELTERESLFIEIVTHDDQTFYGECNAFDTTWYADETILTVQRQLKKWIPQVIDKNFATFESWLPFLKQLEPTPATRATVVMAIYQMYHQLFSFEVEYGATVNGLTPMQLDTLKKTKPKRVKLKWSPNLNHNLNVIRALNLNNHIAIDANESLSIDNFSKIKQLNTGDIIYIEEPFKLMTELDLIDLTNYPAIAIDEKASSIRNILSIINEYPIEVVVLKPFRLGGIDKMLEIIEILKKRGIQFVVGGMYEFGLSRYFTAMLAKEGDCPGDVTPQGYYFYEDIVNDSGILKEGLIYFNPPQVNQSKLKRL</sequence>
<dbReference type="InterPro" id="IPR029017">
    <property type="entry name" value="Enolase-like_N"/>
</dbReference>
<reference evidence="8 9" key="1">
    <citation type="submission" date="2018-06" db="EMBL/GenBank/DDBJ databases">
        <authorList>
            <consortium name="Pathogen Informatics"/>
            <person name="Doyle S."/>
        </authorList>
    </citation>
    <scope>NUCLEOTIDE SEQUENCE [LARGE SCALE GENOMIC DNA]</scope>
    <source>
        <strain evidence="8 9">NCTC11807</strain>
    </source>
</reference>
<keyword evidence="2" id="KW-0479">Metal-binding</keyword>
<dbReference type="InterPro" id="IPR036849">
    <property type="entry name" value="Enolase-like_C_sf"/>
</dbReference>
<dbReference type="Proteomes" id="UP000255425">
    <property type="component" value="Unassembled WGS sequence"/>
</dbReference>
<dbReference type="SFLD" id="SFLDG00180">
    <property type="entry name" value="muconate_cycloisomerase"/>
    <property type="match status" value="1"/>
</dbReference>
<dbReference type="EC" id="4.2.1.113" evidence="5 6"/>